<keyword evidence="7" id="KW-1185">Reference proteome</keyword>
<gene>
    <name evidence="4" type="ORF">IL45_13105</name>
    <name evidence="5" type="ORF">LY02_02361</name>
</gene>
<dbReference type="GeneID" id="90595934"/>
<dbReference type="Pfam" id="PF08338">
    <property type="entry name" value="DUF1731"/>
    <property type="match status" value="1"/>
</dbReference>
<reference evidence="5 7" key="2">
    <citation type="submission" date="2018-03" db="EMBL/GenBank/DDBJ databases">
        <title>Genomic Encyclopedia of Archaeal and Bacterial Type Strains, Phase II (KMG-II): from individual species to whole genera.</title>
        <authorList>
            <person name="Goeker M."/>
        </authorList>
    </citation>
    <scope>NUCLEOTIDE SEQUENCE [LARGE SCALE GENOMIC DNA]</scope>
    <source>
        <strain evidence="5 7">DSM 22727</strain>
    </source>
</reference>
<dbReference type="EMBL" id="JPJI01000032">
    <property type="protein sequence ID" value="KEZ93061.1"/>
    <property type="molecule type" value="Genomic_DNA"/>
</dbReference>
<dbReference type="SUPFAM" id="SSF51735">
    <property type="entry name" value="NAD(P)-binding Rossmann-fold domains"/>
    <property type="match status" value="1"/>
</dbReference>
<dbReference type="OrthoDB" id="9801773at2"/>
<organism evidence="4 6">
    <name type="scientific">Nonlabens ulvanivorans</name>
    <name type="common">Persicivirga ulvanivorans</name>
    <dbReference type="NCBI Taxonomy" id="906888"/>
    <lineage>
        <taxon>Bacteria</taxon>
        <taxon>Pseudomonadati</taxon>
        <taxon>Bacteroidota</taxon>
        <taxon>Flavobacteriia</taxon>
        <taxon>Flavobacteriales</taxon>
        <taxon>Flavobacteriaceae</taxon>
        <taxon>Nonlabens</taxon>
    </lineage>
</organism>
<dbReference type="InterPro" id="IPR036291">
    <property type="entry name" value="NAD(P)-bd_dom_sf"/>
</dbReference>
<dbReference type="AlphaFoldDB" id="A0A084JVS7"/>
<reference evidence="4 6" key="1">
    <citation type="submission" date="2014-07" db="EMBL/GenBank/DDBJ databases">
        <title>Draft genome sequence of Nonlabens ulvanivorans, an ulvan degrading bacterium.</title>
        <authorList>
            <person name="Kopel M."/>
            <person name="Helbert W."/>
            <person name="Henrissat B."/>
            <person name="Doniger T."/>
            <person name="Banin E."/>
        </authorList>
    </citation>
    <scope>NUCLEOTIDE SEQUENCE [LARGE SCALE GENOMIC DNA]</scope>
    <source>
        <strain evidence="4 6">PLR</strain>
    </source>
</reference>
<name>A0A084JVS7_NONUL</name>
<comment type="caution">
    <text evidence="4">The sequence shown here is derived from an EMBL/GenBank/DDBJ whole genome shotgun (WGS) entry which is preliminary data.</text>
</comment>
<dbReference type="NCBIfam" id="TIGR01777">
    <property type="entry name" value="yfcH"/>
    <property type="match status" value="1"/>
</dbReference>
<dbReference type="Proteomes" id="UP000028531">
    <property type="component" value="Unassembled WGS sequence"/>
</dbReference>
<dbReference type="PANTHER" id="PTHR11092">
    <property type="entry name" value="SUGAR NUCLEOTIDE EPIMERASE RELATED"/>
    <property type="match status" value="1"/>
</dbReference>
<evidence type="ECO:0000313" key="7">
    <source>
        <dbReference type="Proteomes" id="UP000239997"/>
    </source>
</evidence>
<dbReference type="InterPro" id="IPR013549">
    <property type="entry name" value="DUF1731"/>
</dbReference>
<evidence type="ECO:0000259" key="3">
    <source>
        <dbReference type="Pfam" id="PF08338"/>
    </source>
</evidence>
<proteinExistence type="inferred from homology"/>
<evidence type="ECO:0000259" key="2">
    <source>
        <dbReference type="Pfam" id="PF01370"/>
    </source>
</evidence>
<dbReference type="InterPro" id="IPR010099">
    <property type="entry name" value="SDR39U1"/>
</dbReference>
<dbReference type="Pfam" id="PF01370">
    <property type="entry name" value="Epimerase"/>
    <property type="match status" value="1"/>
</dbReference>
<dbReference type="Gene3D" id="3.40.50.720">
    <property type="entry name" value="NAD(P)-binding Rossmann-like Domain"/>
    <property type="match status" value="1"/>
</dbReference>
<dbReference type="InterPro" id="IPR001509">
    <property type="entry name" value="Epimerase_deHydtase"/>
</dbReference>
<sequence length="303" mass="33461">MNVLITGATGLVGSQIADLFISKGHTVHYLTTRSSAIRTEPNYKGFLWNVKNMTIDSSCIDGVDTIIHLAGESVFQRWTAAAKESIMSSRIDSTQLLVDLLKDNDHTVQQVITASAIGIYPDDQDAEAFKENDIPPYADNYLADVCIAWESIAQQFRETGVQLSIVRIGIVLAAQGGALEQMAQPVKYYAGAGFGNGKMWQSWIAIDDLVGIFYYLSENRLEGVYNGVAPHPVRNRPMMEAIGKAMGKPVFLPNVPKFVMKLMLGEMAAVVLSSQHVSSERIEEAGYQFKYPQLDQALEQYID</sequence>
<evidence type="ECO:0000313" key="5">
    <source>
        <dbReference type="EMBL" id="PRX12709.1"/>
    </source>
</evidence>
<comment type="similarity">
    <text evidence="1">Belongs to the NAD(P)-dependent epimerase/dehydratase family. SDR39U1 subfamily.</text>
</comment>
<evidence type="ECO:0008006" key="8">
    <source>
        <dbReference type="Google" id="ProtNLM"/>
    </source>
</evidence>
<evidence type="ECO:0000256" key="1">
    <source>
        <dbReference type="ARBA" id="ARBA00009353"/>
    </source>
</evidence>
<dbReference type="PANTHER" id="PTHR11092:SF0">
    <property type="entry name" value="EPIMERASE FAMILY PROTEIN SDR39U1"/>
    <property type="match status" value="1"/>
</dbReference>
<evidence type="ECO:0000313" key="6">
    <source>
        <dbReference type="Proteomes" id="UP000028531"/>
    </source>
</evidence>
<accession>A0A084JVS7</accession>
<dbReference type="EMBL" id="PVNA01000005">
    <property type="protein sequence ID" value="PRX12709.1"/>
    <property type="molecule type" value="Genomic_DNA"/>
</dbReference>
<protein>
    <recommendedName>
        <fullName evidence="8">Cell division inhibitor</fullName>
    </recommendedName>
</protein>
<feature type="domain" description="NAD-dependent epimerase/dehydratase" evidence="2">
    <location>
        <begin position="3"/>
        <end position="220"/>
    </location>
</feature>
<dbReference type="Proteomes" id="UP000239997">
    <property type="component" value="Unassembled WGS sequence"/>
</dbReference>
<dbReference type="RefSeq" id="WP_036584647.1">
    <property type="nucleotide sequence ID" value="NZ_CP136694.1"/>
</dbReference>
<feature type="domain" description="DUF1731" evidence="3">
    <location>
        <begin position="255"/>
        <end position="300"/>
    </location>
</feature>
<evidence type="ECO:0000313" key="4">
    <source>
        <dbReference type="EMBL" id="KEZ93061.1"/>
    </source>
</evidence>